<feature type="domain" description="Transcriptional coactivator p15 (PC4) C-terminal" evidence="1">
    <location>
        <begin position="19"/>
        <end position="66"/>
    </location>
</feature>
<dbReference type="PIRSF" id="PIRSF037246">
    <property type="entry name" value="UCP037246"/>
    <property type="match status" value="1"/>
</dbReference>
<comment type="caution">
    <text evidence="2">The sequence shown here is derived from an EMBL/GenBank/DDBJ whole genome shotgun (WGS) entry which is preliminary data.</text>
</comment>
<reference evidence="2" key="1">
    <citation type="submission" date="2021-04" db="EMBL/GenBank/DDBJ databases">
        <title>Proteiniclasticum sedimins sp. nov., an obligate anaerobic bacterium isolated from anaerobic sludge.</title>
        <authorList>
            <person name="Liu J."/>
        </authorList>
    </citation>
    <scope>NUCLEOTIDE SEQUENCE</scope>
    <source>
        <strain evidence="2">BAD-10</strain>
    </source>
</reference>
<dbReference type="InterPro" id="IPR017154">
    <property type="entry name" value="PC4-like"/>
</dbReference>
<keyword evidence="3" id="KW-1185">Reference proteome</keyword>
<evidence type="ECO:0000313" key="3">
    <source>
        <dbReference type="Proteomes" id="UP000675379"/>
    </source>
</evidence>
<dbReference type="InterPro" id="IPR003173">
    <property type="entry name" value="PC4_C"/>
</dbReference>
<dbReference type="AlphaFoldDB" id="A0A941HPF6"/>
<protein>
    <recommendedName>
        <fullName evidence="1">Transcriptional coactivator p15 (PC4) C-terminal domain-containing protein</fullName>
    </recommendedName>
</protein>
<dbReference type="GO" id="GO:0003677">
    <property type="term" value="F:DNA binding"/>
    <property type="evidence" value="ECO:0007669"/>
    <property type="project" value="InterPro"/>
</dbReference>
<evidence type="ECO:0000259" key="1">
    <source>
        <dbReference type="Pfam" id="PF02229"/>
    </source>
</evidence>
<dbReference type="GO" id="GO:0006355">
    <property type="term" value="P:regulation of DNA-templated transcription"/>
    <property type="evidence" value="ECO:0007669"/>
    <property type="project" value="InterPro"/>
</dbReference>
<evidence type="ECO:0000313" key="2">
    <source>
        <dbReference type="EMBL" id="MBR0575005.1"/>
    </source>
</evidence>
<gene>
    <name evidence="2" type="ORF">KCG48_01495</name>
</gene>
<dbReference type="RefSeq" id="WP_211799514.1">
    <property type="nucleotide sequence ID" value="NZ_JAGSCS010000001.1"/>
</dbReference>
<dbReference type="EMBL" id="JAGSCS010000001">
    <property type="protein sequence ID" value="MBR0575005.1"/>
    <property type="molecule type" value="Genomic_DNA"/>
</dbReference>
<sequence length="74" mass="8528">MAEVTFDIVKQIGVLSTSPKGWSKELNLVSWNGRPPRYDLREWDAEHQKMAKGITLSDEEAKLLRDFLVSEIPR</sequence>
<dbReference type="Proteomes" id="UP000675379">
    <property type="component" value="Unassembled WGS sequence"/>
</dbReference>
<accession>A0A941HPF6</accession>
<name>A0A941HPF6_9CLOT</name>
<dbReference type="Pfam" id="PF02229">
    <property type="entry name" value="PC4"/>
    <property type="match status" value="1"/>
</dbReference>
<organism evidence="2 3">
    <name type="scientific">Proteiniclasticum sediminis</name>
    <dbReference type="NCBI Taxonomy" id="2804028"/>
    <lineage>
        <taxon>Bacteria</taxon>
        <taxon>Bacillati</taxon>
        <taxon>Bacillota</taxon>
        <taxon>Clostridia</taxon>
        <taxon>Eubacteriales</taxon>
        <taxon>Clostridiaceae</taxon>
        <taxon>Proteiniclasticum</taxon>
    </lineage>
</organism>
<dbReference type="Gene3D" id="2.30.31.70">
    <property type="match status" value="1"/>
</dbReference>
<proteinExistence type="predicted"/>